<evidence type="ECO:0000256" key="8">
    <source>
        <dbReference type="ARBA" id="ARBA00023136"/>
    </source>
</evidence>
<dbReference type="GeneTree" id="ENSGT01150000286948"/>
<name>A0A8C4WJ26_9SAUR</name>
<organism evidence="15 16">
    <name type="scientific">Gopherus evgoodei</name>
    <name type="common">Goodes thornscrub tortoise</name>
    <dbReference type="NCBI Taxonomy" id="1825980"/>
    <lineage>
        <taxon>Eukaryota</taxon>
        <taxon>Metazoa</taxon>
        <taxon>Chordata</taxon>
        <taxon>Craniata</taxon>
        <taxon>Vertebrata</taxon>
        <taxon>Euteleostomi</taxon>
        <taxon>Archelosauria</taxon>
        <taxon>Testudinata</taxon>
        <taxon>Testudines</taxon>
        <taxon>Cryptodira</taxon>
        <taxon>Durocryptodira</taxon>
        <taxon>Testudinoidea</taxon>
        <taxon>Testudinidae</taxon>
        <taxon>Gopherus</taxon>
    </lineage>
</organism>
<dbReference type="PROSITE" id="PS50262">
    <property type="entry name" value="G_PROTEIN_RECEP_F1_2"/>
    <property type="match status" value="1"/>
</dbReference>
<dbReference type="CDD" id="cd15224">
    <property type="entry name" value="7tmA_OR6B-like"/>
    <property type="match status" value="1"/>
</dbReference>
<keyword evidence="3" id="KW-0716">Sensory transduction</keyword>
<reference evidence="15" key="3">
    <citation type="submission" date="2025-09" db="UniProtKB">
        <authorList>
            <consortium name="Ensembl"/>
        </authorList>
    </citation>
    <scope>IDENTIFICATION</scope>
</reference>
<evidence type="ECO:0000256" key="7">
    <source>
        <dbReference type="ARBA" id="ARBA00023040"/>
    </source>
</evidence>
<reference evidence="15" key="1">
    <citation type="submission" date="2019-06" db="EMBL/GenBank/DDBJ databases">
        <title>G10K-VGP Goodes thornscrub tortoise genome, primary haplotype.</title>
        <authorList>
            <person name="Murphy B."/>
            <person name="Edwards T."/>
            <person name="Rhie A."/>
            <person name="Koren S."/>
            <person name="Phillippy A."/>
            <person name="Fedrigo O."/>
            <person name="Haase B."/>
            <person name="Mountcastle J."/>
            <person name="Lewin H."/>
            <person name="Damas J."/>
            <person name="Howe K."/>
            <person name="Formenti G."/>
            <person name="Myers G."/>
            <person name="Durbin R."/>
            <person name="Jarvis E.D."/>
        </authorList>
    </citation>
    <scope>NUCLEOTIDE SEQUENCE [LARGE SCALE GENOMIC DNA]</scope>
</reference>
<dbReference type="PANTHER" id="PTHR24242">
    <property type="entry name" value="G-PROTEIN COUPLED RECEPTOR"/>
    <property type="match status" value="1"/>
</dbReference>
<evidence type="ECO:0000256" key="4">
    <source>
        <dbReference type="ARBA" id="ARBA00022692"/>
    </source>
</evidence>
<dbReference type="Pfam" id="PF13853">
    <property type="entry name" value="7tm_4"/>
    <property type="match status" value="1"/>
</dbReference>
<evidence type="ECO:0000256" key="6">
    <source>
        <dbReference type="ARBA" id="ARBA00022989"/>
    </source>
</evidence>
<dbReference type="FunFam" id="1.20.1070.10:FF:000001">
    <property type="entry name" value="Olfactory receptor"/>
    <property type="match status" value="1"/>
</dbReference>
<feature type="transmembrane region" description="Helical" evidence="13">
    <location>
        <begin position="275"/>
        <end position="295"/>
    </location>
</feature>
<dbReference type="GO" id="GO:0004930">
    <property type="term" value="F:G protein-coupled receptor activity"/>
    <property type="evidence" value="ECO:0007669"/>
    <property type="project" value="UniProtKB-KW"/>
</dbReference>
<feature type="domain" description="G-protein coupled receptors family 1 profile" evidence="14">
    <location>
        <begin position="44"/>
        <end position="293"/>
    </location>
</feature>
<dbReference type="Proteomes" id="UP000694390">
    <property type="component" value="Chromosome 21"/>
</dbReference>
<evidence type="ECO:0000259" key="14">
    <source>
        <dbReference type="PROSITE" id="PS50262"/>
    </source>
</evidence>
<protein>
    <recommendedName>
        <fullName evidence="14">G-protein coupled receptors family 1 profile domain-containing protein</fullName>
    </recommendedName>
</protein>
<keyword evidence="10" id="KW-0675">Receptor</keyword>
<feature type="transmembrane region" description="Helical" evidence="13">
    <location>
        <begin position="105"/>
        <end position="131"/>
    </location>
</feature>
<feature type="transmembrane region" description="Helical" evidence="13">
    <location>
        <begin position="241"/>
        <end position="263"/>
    </location>
</feature>
<keyword evidence="11" id="KW-0325">Glycoprotein</keyword>
<evidence type="ECO:0000256" key="11">
    <source>
        <dbReference type="ARBA" id="ARBA00023180"/>
    </source>
</evidence>
<dbReference type="InterPro" id="IPR017452">
    <property type="entry name" value="GPCR_Rhodpsn_7TM"/>
</dbReference>
<dbReference type="Ensembl" id="ENSGEVT00005015522.1">
    <property type="protein sequence ID" value="ENSGEVP00005014801.1"/>
    <property type="gene ID" value="ENSGEVG00005010506.1"/>
</dbReference>
<evidence type="ECO:0000256" key="3">
    <source>
        <dbReference type="ARBA" id="ARBA00022606"/>
    </source>
</evidence>
<keyword evidence="5" id="KW-0552">Olfaction</keyword>
<dbReference type="PANTHER" id="PTHR24242:SF253">
    <property type="entry name" value="OLFACTORY RECEPTOR-RELATED"/>
    <property type="match status" value="1"/>
</dbReference>
<evidence type="ECO:0000256" key="13">
    <source>
        <dbReference type="SAM" id="Phobius"/>
    </source>
</evidence>
<evidence type="ECO:0000256" key="5">
    <source>
        <dbReference type="ARBA" id="ARBA00022725"/>
    </source>
</evidence>
<keyword evidence="6 13" id="KW-1133">Transmembrane helix</keyword>
<dbReference type="SUPFAM" id="SSF81321">
    <property type="entry name" value="Family A G protein-coupled receptor-like"/>
    <property type="match status" value="1"/>
</dbReference>
<evidence type="ECO:0000313" key="15">
    <source>
        <dbReference type="Ensembl" id="ENSGEVP00005014801.1"/>
    </source>
</evidence>
<comment type="subcellular location">
    <subcellularLocation>
        <location evidence="1">Cell membrane</location>
        <topology evidence="1">Multi-pass membrane protein</topology>
    </subcellularLocation>
</comment>
<dbReference type="InterPro" id="IPR000276">
    <property type="entry name" value="GPCR_Rhodpsn"/>
</dbReference>
<dbReference type="Gene3D" id="1.20.1070.10">
    <property type="entry name" value="Rhodopsin 7-helix transmembrane proteins"/>
    <property type="match status" value="1"/>
</dbReference>
<keyword evidence="2" id="KW-1003">Cell membrane</keyword>
<dbReference type="GO" id="GO:0005886">
    <property type="term" value="C:plasma membrane"/>
    <property type="evidence" value="ECO:0007669"/>
    <property type="project" value="UniProtKB-SubCell"/>
</dbReference>
<sequence length="335" mass="37595">MEDIEWGNQTGVTEFILLGFGNLLELQILLFLLFLVIYIVTVAGNILIIVLVVTNHHLRNPMYFFLSHLSFLESWYISVTIPKLLVNFLVENKSISFVGCMTQLYFLSSLLCTECVLLASMAYGHIAVICNPLRYPAIMTHQFCLQLAAVSWVSGFSISLVKVSFISQLTFRSPGIINHFFCDISPVLNLACTDMSLAETVDFALALIILMVPLSLTIVSYLCIIATILHLRTVQGRKKAFSTCASHLTVVILFFSTSFFMYARPKKIHPFNLNKLVSVMYTIVTPMLNPFIYCLRNQEVKGALRKAFCGVIAVHRASVTDTALQRDREFHAGGI</sequence>
<keyword evidence="8 13" id="KW-0472">Membrane</keyword>
<feature type="transmembrane region" description="Helical" evidence="13">
    <location>
        <begin position="143"/>
        <end position="165"/>
    </location>
</feature>
<keyword evidence="4 13" id="KW-0812">Transmembrane</keyword>
<evidence type="ECO:0000313" key="16">
    <source>
        <dbReference type="Proteomes" id="UP000694390"/>
    </source>
</evidence>
<dbReference type="OrthoDB" id="9447100at2759"/>
<evidence type="ECO:0000256" key="2">
    <source>
        <dbReference type="ARBA" id="ARBA00022475"/>
    </source>
</evidence>
<keyword evidence="7" id="KW-0297">G-protein coupled receptor</keyword>
<dbReference type="PRINTS" id="PR00237">
    <property type="entry name" value="GPCRRHODOPSN"/>
</dbReference>
<dbReference type="GO" id="GO:0004984">
    <property type="term" value="F:olfactory receptor activity"/>
    <property type="evidence" value="ECO:0007669"/>
    <property type="project" value="InterPro"/>
</dbReference>
<evidence type="ECO:0000256" key="10">
    <source>
        <dbReference type="ARBA" id="ARBA00023170"/>
    </source>
</evidence>
<feature type="transmembrane region" description="Helical" evidence="13">
    <location>
        <begin position="203"/>
        <end position="229"/>
    </location>
</feature>
<feature type="transmembrane region" description="Helical" evidence="13">
    <location>
        <begin position="65"/>
        <end position="85"/>
    </location>
</feature>
<reference evidence="15" key="2">
    <citation type="submission" date="2025-08" db="UniProtKB">
        <authorList>
            <consortium name="Ensembl"/>
        </authorList>
    </citation>
    <scope>IDENTIFICATION</scope>
</reference>
<dbReference type="AlphaFoldDB" id="A0A8C4WJ26"/>
<proteinExistence type="predicted"/>
<dbReference type="PRINTS" id="PR00245">
    <property type="entry name" value="OLFACTORYR"/>
</dbReference>
<evidence type="ECO:0000256" key="1">
    <source>
        <dbReference type="ARBA" id="ARBA00004651"/>
    </source>
</evidence>
<evidence type="ECO:0000256" key="12">
    <source>
        <dbReference type="ARBA" id="ARBA00023224"/>
    </source>
</evidence>
<keyword evidence="9" id="KW-1015">Disulfide bond</keyword>
<keyword evidence="12" id="KW-0807">Transducer</keyword>
<dbReference type="InterPro" id="IPR000725">
    <property type="entry name" value="Olfact_rcpt"/>
</dbReference>
<accession>A0A8C4WJ26</accession>
<keyword evidence="16" id="KW-1185">Reference proteome</keyword>
<evidence type="ECO:0000256" key="9">
    <source>
        <dbReference type="ARBA" id="ARBA00023157"/>
    </source>
</evidence>
<feature type="transmembrane region" description="Helical" evidence="13">
    <location>
        <begin position="28"/>
        <end position="53"/>
    </location>
</feature>
<dbReference type="InterPro" id="IPR050939">
    <property type="entry name" value="Olfactory_GPCR1"/>
</dbReference>